<dbReference type="GO" id="GO:0004169">
    <property type="term" value="F:dolichyl-phosphate-mannose-protein mannosyltransferase activity"/>
    <property type="evidence" value="ECO:0007669"/>
    <property type="project" value="UniProtKB-UniRule"/>
</dbReference>
<dbReference type="PANTHER" id="PTHR10050:SF50">
    <property type="entry name" value="DOLICHYL-PHOSPHATE-MANNOSE--PROTEIN MANNOSYLTRANSFERASE 1-RELATED"/>
    <property type="match status" value="1"/>
</dbReference>
<evidence type="ECO:0000256" key="1">
    <source>
        <dbReference type="ARBA" id="ARBA00004477"/>
    </source>
</evidence>
<evidence type="ECO:0000256" key="6">
    <source>
        <dbReference type="ARBA" id="ARBA00022679"/>
    </source>
</evidence>
<dbReference type="Pfam" id="PF02366">
    <property type="entry name" value="PMT"/>
    <property type="match status" value="1"/>
</dbReference>
<feature type="region of interest" description="Disordered" evidence="16">
    <location>
        <begin position="1"/>
        <end position="38"/>
    </location>
</feature>
<comment type="similarity">
    <text evidence="3 15">Belongs to the glycosyltransferase 39 family.</text>
</comment>
<keyword evidence="5 15" id="KW-0328">Glycosyltransferase</keyword>
<feature type="transmembrane region" description="Helical" evidence="15">
    <location>
        <begin position="279"/>
        <end position="296"/>
    </location>
</feature>
<comment type="pathway">
    <text evidence="2 15">Protein modification; protein glycosylation.</text>
</comment>
<feature type="transmembrane region" description="Helical" evidence="15">
    <location>
        <begin position="688"/>
        <end position="704"/>
    </location>
</feature>
<dbReference type="Pfam" id="PF16192">
    <property type="entry name" value="PMT_4TMC"/>
    <property type="match status" value="1"/>
</dbReference>
<evidence type="ECO:0000256" key="3">
    <source>
        <dbReference type="ARBA" id="ARBA00007222"/>
    </source>
</evidence>
<reference evidence="18 19" key="1">
    <citation type="submission" date="2016-08" db="EMBL/GenBank/DDBJ databases">
        <title>Draft genome sequence of allopolyploid Zygosaccharomyces rouxii.</title>
        <authorList>
            <person name="Watanabe J."/>
            <person name="Uehara K."/>
            <person name="Mogi Y."/>
            <person name="Tsukioka Y."/>
        </authorList>
    </citation>
    <scope>NUCLEOTIDE SEQUENCE [LARGE SCALE GENOMIC DNA]</scope>
    <source>
        <strain evidence="18 19">NBRC 110957</strain>
    </source>
</reference>
<gene>
    <name evidence="18" type="ORF">ZYGR_0A03420</name>
</gene>
<evidence type="ECO:0000256" key="16">
    <source>
        <dbReference type="SAM" id="MobiDB-lite"/>
    </source>
</evidence>
<evidence type="ECO:0000256" key="2">
    <source>
        <dbReference type="ARBA" id="ARBA00004922"/>
    </source>
</evidence>
<dbReference type="InterPro" id="IPR016093">
    <property type="entry name" value="MIR_motif"/>
</dbReference>
<dbReference type="PROSITE" id="PS50919">
    <property type="entry name" value="MIR"/>
    <property type="match status" value="3"/>
</dbReference>
<dbReference type="EMBL" id="BDGX01000001">
    <property type="protein sequence ID" value="GAV46747.1"/>
    <property type="molecule type" value="Genomic_DNA"/>
</dbReference>
<keyword evidence="11 15" id="KW-0472">Membrane</keyword>
<feature type="compositionally biased region" description="Basic and acidic residues" evidence="16">
    <location>
        <begin position="1"/>
        <end position="13"/>
    </location>
</feature>
<proteinExistence type="inferred from homology"/>
<evidence type="ECO:0000256" key="4">
    <source>
        <dbReference type="ARBA" id="ARBA00012839"/>
    </source>
</evidence>
<dbReference type="CDD" id="cd23283">
    <property type="entry name" value="beta-trefoil_MIR_PMT1-like"/>
    <property type="match status" value="1"/>
</dbReference>
<feature type="domain" description="MIR" evidence="17">
    <location>
        <begin position="391"/>
        <end position="451"/>
    </location>
</feature>
<evidence type="ECO:0000256" key="10">
    <source>
        <dbReference type="ARBA" id="ARBA00022989"/>
    </source>
</evidence>
<evidence type="ECO:0000256" key="11">
    <source>
        <dbReference type="ARBA" id="ARBA00023136"/>
    </source>
</evidence>
<keyword evidence="10 15" id="KW-1133">Transmembrane helix</keyword>
<dbReference type="Pfam" id="PF02815">
    <property type="entry name" value="MIR"/>
    <property type="match status" value="1"/>
</dbReference>
<evidence type="ECO:0000313" key="19">
    <source>
        <dbReference type="Proteomes" id="UP000187013"/>
    </source>
</evidence>
<feature type="transmembrane region" description="Helical" evidence="15">
    <location>
        <begin position="629"/>
        <end position="650"/>
    </location>
</feature>
<feature type="domain" description="MIR" evidence="17">
    <location>
        <begin position="327"/>
        <end position="381"/>
    </location>
</feature>
<feature type="transmembrane region" description="Helical" evidence="15">
    <location>
        <begin position="238"/>
        <end position="259"/>
    </location>
</feature>
<keyword evidence="9 15" id="KW-0256">Endoplasmic reticulum</keyword>
<sequence>MSALNEKRLKSEELNQDPVVDLDIKQGPSRPYVSSEPPEKLSKLRTVHTKNERLLVATLAIITGAVRLYNLSWPNSVIFDEVHFGKFASYYIRNNFFMDVHPPLAKMMFAWIASLVGFEGDFDFDTIGKAIPANAPYVLMRSLAATSGALTVIMLYFTLRASGVRVWIAFASALCFALENSYVTISRYILLDAPLIFFISASVYCFKRYELYPSGTCQSLKYLVATGICLGLASSAKWVGLFTVAWVGVLCLWRLWFFIGDLSKPVCSTFKIAAAKGSILLGIPVLLYTFFFYLHFQTLDKDGEGAGFFSPEFRTSLKGNTIPQNVMAEVGTGSIITLRHTGTMGGYLHSHPHDFPAGSQQQQITLYPHLDANNEWYVMLYDQPNSTVTSFENLTDGTKIRLLHPLTSRRLHSHDHKPPVSENSDWQKEVSCYGFEGFDGDANDDWVIEIDKEASAPGPAQERVRALETKFRLRHAMMNCYLFSHEVKLPKWGYDQQEVTCAYSGLPSLTLWAVEQSYNEFLPEDTEIISYKPSSFWQKLVEYHEKMWHINNNLVDSHVYESMPSSWPFLMRGIGYWSQHYRHVYLLGNAILWWSVTAFIFIFGLVAVAELVAWQLGKPILQDSRLVNFHIQVIQYLLGYAIHLAPSFLMQRQMFLHHYLPAYYFGILAFGHALDILVTYVFRRQRTVGYIIVGAFVLSCLYFFKNYSPIIYGLPWTKQLCEKSQWLSGWDYSCANYLNTYEEYSTVDLNEGLIPEATAAL</sequence>
<dbReference type="Proteomes" id="UP000187013">
    <property type="component" value="Unassembled WGS sequence"/>
</dbReference>
<dbReference type="InterPro" id="IPR003342">
    <property type="entry name" value="ArnT-like_N"/>
</dbReference>
<comment type="catalytic activity">
    <reaction evidence="13 15">
        <text>a di-trans,poly-cis-dolichyl beta-D-mannosyl phosphate + L-threonyl-[protein] = 3-O-(alpha-D-mannosyl)-L-threonyl-[protein] + a di-trans,poly-cis-dolichyl phosphate + H(+)</text>
        <dbReference type="Rhea" id="RHEA:53396"/>
        <dbReference type="Rhea" id="RHEA-COMP:11060"/>
        <dbReference type="Rhea" id="RHEA-COMP:13547"/>
        <dbReference type="Rhea" id="RHEA-COMP:19498"/>
        <dbReference type="Rhea" id="RHEA-COMP:19501"/>
        <dbReference type="ChEBI" id="CHEBI:15378"/>
        <dbReference type="ChEBI" id="CHEBI:30013"/>
        <dbReference type="ChEBI" id="CHEBI:57683"/>
        <dbReference type="ChEBI" id="CHEBI:58211"/>
        <dbReference type="ChEBI" id="CHEBI:137323"/>
        <dbReference type="EC" id="2.4.1.109"/>
    </reaction>
</comment>
<protein>
    <recommendedName>
        <fullName evidence="4 15">Dolichyl-phosphate-mannose--protein mannosyltransferase</fullName>
        <ecNumber evidence="4 15">2.4.1.109</ecNumber>
    </recommendedName>
</protein>
<comment type="subcellular location">
    <subcellularLocation>
        <location evidence="1 15">Endoplasmic reticulum membrane</location>
        <topology evidence="1 15">Multi-pass membrane protein</topology>
    </subcellularLocation>
</comment>
<feature type="domain" description="MIR" evidence="17">
    <location>
        <begin position="461"/>
        <end position="517"/>
    </location>
</feature>
<evidence type="ECO:0000256" key="12">
    <source>
        <dbReference type="ARBA" id="ARBA00023180"/>
    </source>
</evidence>
<dbReference type="InterPro" id="IPR027005">
    <property type="entry name" value="PMT-like"/>
</dbReference>
<evidence type="ECO:0000256" key="5">
    <source>
        <dbReference type="ARBA" id="ARBA00022676"/>
    </source>
</evidence>
<dbReference type="SUPFAM" id="SSF82109">
    <property type="entry name" value="MIR domain"/>
    <property type="match status" value="1"/>
</dbReference>
<dbReference type="eggNOG" id="KOG3359">
    <property type="taxonomic scope" value="Eukaryota"/>
</dbReference>
<dbReference type="UniPathway" id="UPA00378"/>
<accession>A0A1Q2ZTF6</accession>
<keyword evidence="6 15" id="KW-0808">Transferase</keyword>
<feature type="transmembrane region" description="Helical" evidence="15">
    <location>
        <begin position="584"/>
        <end position="609"/>
    </location>
</feature>
<evidence type="ECO:0000256" key="8">
    <source>
        <dbReference type="ARBA" id="ARBA00022737"/>
    </source>
</evidence>
<evidence type="ECO:0000256" key="13">
    <source>
        <dbReference type="ARBA" id="ARBA00045085"/>
    </source>
</evidence>
<comment type="function">
    <text evidence="15">Transfers mannose from Dol-P-mannose to Ser or Thr residues on proteins.</text>
</comment>
<feature type="transmembrane region" description="Helical" evidence="15">
    <location>
        <begin position="54"/>
        <end position="72"/>
    </location>
</feature>
<dbReference type="PANTHER" id="PTHR10050">
    <property type="entry name" value="DOLICHYL-PHOSPHATE-MANNOSE--PROTEIN MANNOSYLTRANSFERASE"/>
    <property type="match status" value="1"/>
</dbReference>
<dbReference type="InterPro" id="IPR036300">
    <property type="entry name" value="MIR_dom_sf"/>
</dbReference>
<comment type="catalytic activity">
    <reaction evidence="14 15">
        <text>a di-trans,poly-cis-dolichyl beta-D-mannosyl phosphate + L-seryl-[protein] = 3-O-(alpha-D-mannosyl)-L-seryl-[protein] + a di-trans,poly-cis-dolichyl phosphate + H(+)</text>
        <dbReference type="Rhea" id="RHEA:17377"/>
        <dbReference type="Rhea" id="RHEA-COMP:9863"/>
        <dbReference type="Rhea" id="RHEA-COMP:13546"/>
        <dbReference type="Rhea" id="RHEA-COMP:19498"/>
        <dbReference type="Rhea" id="RHEA-COMP:19501"/>
        <dbReference type="ChEBI" id="CHEBI:15378"/>
        <dbReference type="ChEBI" id="CHEBI:29999"/>
        <dbReference type="ChEBI" id="CHEBI:57683"/>
        <dbReference type="ChEBI" id="CHEBI:58211"/>
        <dbReference type="ChEBI" id="CHEBI:137321"/>
        <dbReference type="EC" id="2.4.1.109"/>
    </reaction>
</comment>
<name>A0A1Q2ZTF6_ZYGRO</name>
<dbReference type="AlphaFoldDB" id="A0A1Q2ZTF6"/>
<dbReference type="Gene3D" id="2.80.10.50">
    <property type="match status" value="1"/>
</dbReference>
<comment type="caution">
    <text evidence="18">The sequence shown here is derived from an EMBL/GenBank/DDBJ whole genome shotgun (WGS) entry which is preliminary data.</text>
</comment>
<evidence type="ECO:0000259" key="17">
    <source>
        <dbReference type="PROSITE" id="PS50919"/>
    </source>
</evidence>
<dbReference type="InterPro" id="IPR032421">
    <property type="entry name" value="PMT_4TMC"/>
</dbReference>
<feature type="transmembrane region" description="Helical" evidence="15">
    <location>
        <begin position="138"/>
        <end position="157"/>
    </location>
</feature>
<evidence type="ECO:0000256" key="14">
    <source>
        <dbReference type="ARBA" id="ARBA00045102"/>
    </source>
</evidence>
<keyword evidence="8" id="KW-0677">Repeat</keyword>
<dbReference type="SMART" id="SM00472">
    <property type="entry name" value="MIR"/>
    <property type="match status" value="3"/>
</dbReference>
<dbReference type="EC" id="2.4.1.109" evidence="4 15"/>
<dbReference type="OrthoDB" id="292747at2759"/>
<evidence type="ECO:0000256" key="15">
    <source>
        <dbReference type="RuleBase" id="RU367007"/>
    </source>
</evidence>
<evidence type="ECO:0000256" key="9">
    <source>
        <dbReference type="ARBA" id="ARBA00022824"/>
    </source>
</evidence>
<organism evidence="18 19">
    <name type="scientific">Zygosaccharomyces rouxii</name>
    <dbReference type="NCBI Taxonomy" id="4956"/>
    <lineage>
        <taxon>Eukaryota</taxon>
        <taxon>Fungi</taxon>
        <taxon>Dikarya</taxon>
        <taxon>Ascomycota</taxon>
        <taxon>Saccharomycotina</taxon>
        <taxon>Saccharomycetes</taxon>
        <taxon>Saccharomycetales</taxon>
        <taxon>Saccharomycetaceae</taxon>
        <taxon>Zygosaccharomyces</taxon>
    </lineage>
</organism>
<feature type="transmembrane region" description="Helical" evidence="15">
    <location>
        <begin position="164"/>
        <end position="182"/>
    </location>
</feature>
<keyword evidence="7 15" id="KW-0812">Transmembrane</keyword>
<evidence type="ECO:0000256" key="7">
    <source>
        <dbReference type="ARBA" id="ARBA00022692"/>
    </source>
</evidence>
<evidence type="ECO:0000313" key="18">
    <source>
        <dbReference type="EMBL" id="GAV46747.1"/>
    </source>
</evidence>
<dbReference type="GO" id="GO:0005789">
    <property type="term" value="C:endoplasmic reticulum membrane"/>
    <property type="evidence" value="ECO:0007669"/>
    <property type="project" value="UniProtKB-SubCell"/>
</dbReference>
<keyword evidence="12" id="KW-0325">Glycoprotein</keyword>
<feature type="transmembrane region" description="Helical" evidence="15">
    <location>
        <begin position="662"/>
        <end position="682"/>
    </location>
</feature>